<dbReference type="EMBL" id="JALJAT010000002">
    <property type="protein sequence ID" value="KAK4472179.1"/>
    <property type="molecule type" value="Genomic_DNA"/>
</dbReference>
<gene>
    <name evidence="2" type="ORF">MN116_000477</name>
</gene>
<evidence type="ECO:0000313" key="2">
    <source>
        <dbReference type="EMBL" id="KAK4472179.1"/>
    </source>
</evidence>
<dbReference type="InterPro" id="IPR000341">
    <property type="entry name" value="PI3K_Ras-bd_dom"/>
</dbReference>
<evidence type="ECO:0000259" key="1">
    <source>
        <dbReference type="PROSITE" id="PS51546"/>
    </source>
</evidence>
<sequence>MSNSQNETAKLKDLIDFECDVNSSAHKFSEIQLLFDPLIPTSVNSDISSKNNLISLSSFVEPLNTLSECNIENDSPFDLISNYSTGSSIKQQTVKPVESDISYALKDAYSVLKRNKSDLSSETLHPPLVDVNGNACLNDQTANISTENVELKEYQQYLPIFLHTISPLCLRRSDRNVTNTITTSQNQQSPTVPLIHFIGNSQPTDELKLFVNFVQSLRRKKYNKTKTSTLINDLDSDTEQNSNNSETVYSPPDAWAYDCVYNNECVTNTMLKASQTSVNNLLSSTFNSSVYQDSNPLWKTETSAFNVSYVYPKSKDYSICQENASTHSVNAPRWCIPQLEVRITAHLNGRRKSSQSFTTSNNFISMNSEIINNNPINPRLRLVCDPTTTLVNELMLEALANDLIPHEVILDVNHYQLRLQGRAELLRPDAYLCDCYQVQLCHRLDQPLKLILEPKDVDQPFMKKVCR</sequence>
<feature type="domain" description="PI3K-RBD" evidence="1">
    <location>
        <begin position="361"/>
        <end position="454"/>
    </location>
</feature>
<name>A0AAE2D5P6_SCHME</name>
<reference evidence="2" key="2">
    <citation type="journal article" date="2023" name="Infect Dis Poverty">
        <title>Chromosome-scale genome of the human blood fluke Schistosoma mekongi and its implications for public health.</title>
        <authorList>
            <person name="Zhou M."/>
            <person name="Xu L."/>
            <person name="Xu D."/>
            <person name="Chen W."/>
            <person name="Khan J."/>
            <person name="Hu Y."/>
            <person name="Huang H."/>
            <person name="Wei H."/>
            <person name="Zhang Y."/>
            <person name="Chusongsang P."/>
            <person name="Tanasarnprasert K."/>
            <person name="Hu X."/>
            <person name="Limpanont Y."/>
            <person name="Lv Z."/>
        </authorList>
    </citation>
    <scope>NUCLEOTIDE SEQUENCE</scope>
    <source>
        <strain evidence="2">LV_2022a</strain>
    </source>
</reference>
<reference evidence="2" key="1">
    <citation type="submission" date="2022-04" db="EMBL/GenBank/DDBJ databases">
        <authorList>
            <person name="Xu L."/>
            <person name="Lv Z."/>
        </authorList>
    </citation>
    <scope>NUCLEOTIDE SEQUENCE</scope>
    <source>
        <strain evidence="2">LV_2022a</strain>
    </source>
</reference>
<accession>A0AAE2D5P6</accession>
<dbReference type="PROSITE" id="PS51546">
    <property type="entry name" value="PI3K_RBD"/>
    <property type="match status" value="1"/>
</dbReference>
<comment type="caution">
    <text evidence="2">The sequence shown here is derived from an EMBL/GenBank/DDBJ whole genome shotgun (WGS) entry which is preliminary data.</text>
</comment>
<keyword evidence="3" id="KW-1185">Reference proteome</keyword>
<organism evidence="2 3">
    <name type="scientific">Schistosoma mekongi</name>
    <name type="common">Parasitic worm</name>
    <dbReference type="NCBI Taxonomy" id="38744"/>
    <lineage>
        <taxon>Eukaryota</taxon>
        <taxon>Metazoa</taxon>
        <taxon>Spiralia</taxon>
        <taxon>Lophotrochozoa</taxon>
        <taxon>Platyhelminthes</taxon>
        <taxon>Trematoda</taxon>
        <taxon>Digenea</taxon>
        <taxon>Strigeidida</taxon>
        <taxon>Schistosomatoidea</taxon>
        <taxon>Schistosomatidae</taxon>
        <taxon>Schistosoma</taxon>
    </lineage>
</organism>
<protein>
    <recommendedName>
        <fullName evidence="1">PI3K-RBD domain-containing protein</fullName>
    </recommendedName>
</protein>
<evidence type="ECO:0000313" key="3">
    <source>
        <dbReference type="Proteomes" id="UP001292079"/>
    </source>
</evidence>
<dbReference type="Proteomes" id="UP001292079">
    <property type="component" value="Unassembled WGS sequence"/>
</dbReference>
<proteinExistence type="predicted"/>
<dbReference type="AlphaFoldDB" id="A0AAE2D5P6"/>